<organism evidence="1 2">
    <name type="scientific">Erythrobacter rubeus</name>
    <dbReference type="NCBI Taxonomy" id="2760803"/>
    <lineage>
        <taxon>Bacteria</taxon>
        <taxon>Pseudomonadati</taxon>
        <taxon>Pseudomonadota</taxon>
        <taxon>Alphaproteobacteria</taxon>
        <taxon>Sphingomonadales</taxon>
        <taxon>Erythrobacteraceae</taxon>
        <taxon>Erythrobacter/Porphyrobacter group</taxon>
        <taxon>Erythrobacter</taxon>
    </lineage>
</organism>
<dbReference type="Pfam" id="PF06347">
    <property type="entry name" value="SH3_4"/>
    <property type="match status" value="2"/>
</dbReference>
<gene>
    <name evidence="1" type="ORF">IB285_05365</name>
</gene>
<dbReference type="InterPro" id="IPR010466">
    <property type="entry name" value="DUF1058"/>
</dbReference>
<keyword evidence="2" id="KW-1185">Reference proteome</keyword>
<evidence type="ECO:0008006" key="3">
    <source>
        <dbReference type="Google" id="ProtNLM"/>
    </source>
</evidence>
<protein>
    <recommendedName>
        <fullName evidence="3">SH3b domain-containing protein</fullName>
    </recommendedName>
</protein>
<proteinExistence type="predicted"/>
<evidence type="ECO:0000313" key="1">
    <source>
        <dbReference type="EMBL" id="MBD2841688.1"/>
    </source>
</evidence>
<reference evidence="1 2" key="1">
    <citation type="submission" date="2020-09" db="EMBL/GenBank/DDBJ databases">
        <authorList>
            <person name="Yoon J.-W."/>
        </authorList>
    </citation>
    <scope>NUCLEOTIDE SEQUENCE [LARGE SCALE GENOMIC DNA]</scope>
    <source>
        <strain evidence="1 2">KMU-140</strain>
    </source>
</reference>
<evidence type="ECO:0000313" key="2">
    <source>
        <dbReference type="Proteomes" id="UP000635384"/>
    </source>
</evidence>
<dbReference type="Proteomes" id="UP000635384">
    <property type="component" value="Unassembled WGS sequence"/>
</dbReference>
<dbReference type="RefSeq" id="WP_190787205.1">
    <property type="nucleotide sequence ID" value="NZ_JACXLC010000001.1"/>
</dbReference>
<comment type="caution">
    <text evidence="1">The sequence shown here is derived from an EMBL/GenBank/DDBJ whole genome shotgun (WGS) entry which is preliminary data.</text>
</comment>
<accession>A0ABR8KMC3</accession>
<dbReference type="Gene3D" id="2.30.30.40">
    <property type="entry name" value="SH3 Domains"/>
    <property type="match status" value="1"/>
</dbReference>
<dbReference type="EMBL" id="JACXLC010000001">
    <property type="protein sequence ID" value="MBD2841688.1"/>
    <property type="molecule type" value="Genomic_DNA"/>
</dbReference>
<sequence>MIVFRLITLLSLTTVLSVLIPVCSASAQQREVPYWASLRYDEVRMRVGPSQEYPIDWVYKRRGLPVKVVRVRESWRLVEDPEGEQGWIARSQLTPERGFLVIGNGLVDLREAPDAASALQWRAEPGVVGKLLRCRENWCEIDVSGRTGWVVQDRLWGAGEP</sequence>
<name>A0ABR8KMC3_9SPHN</name>